<name>A0A543IMX7_9ACTN</name>
<dbReference type="PANTHER" id="PTHR46268">
    <property type="entry name" value="STRESS RESPONSE PROTEIN NHAX"/>
    <property type="match status" value="1"/>
</dbReference>
<sequence length="283" mass="29893">MSPKRRSILVGADGSTPSDLAVAWAADEAARTGRSLRVVHVVETAMLDIPGHTTDGIVEELVRSGEKILRDAETLARGRHPGLAVETELLEEESVPAGLRRYAGEAAAVVVGGRGRGGFTGLLLGSTGLRLAGQYPAPVVIVRDRTDITADEVVVGVDLDGDYAPVLDYAFAAAEAREAPLRVMHLRRPVPLAVEARVDWRAATETVRERLSAALAPWRKRHPDVKVAEEVFIGHPADALATASANAGLVVVGSRGRLLPLGSVSHAVLHHAGGPVAVVRPYE</sequence>
<dbReference type="RefSeq" id="WP_185759000.1">
    <property type="nucleotide sequence ID" value="NZ_VFPO01000001.1"/>
</dbReference>
<dbReference type="Gene3D" id="3.40.50.620">
    <property type="entry name" value="HUPs"/>
    <property type="match status" value="2"/>
</dbReference>
<evidence type="ECO:0000313" key="4">
    <source>
        <dbReference type="Proteomes" id="UP000316706"/>
    </source>
</evidence>
<gene>
    <name evidence="3" type="ORF">FHX41_5712</name>
</gene>
<dbReference type="AlphaFoldDB" id="A0A543IMX7"/>
<dbReference type="PANTHER" id="PTHR46268:SF6">
    <property type="entry name" value="UNIVERSAL STRESS PROTEIN UP12"/>
    <property type="match status" value="1"/>
</dbReference>
<dbReference type="InterPro" id="IPR006015">
    <property type="entry name" value="Universal_stress_UspA"/>
</dbReference>
<organism evidence="3 4">
    <name type="scientific">Actinomadura hallensis</name>
    <dbReference type="NCBI Taxonomy" id="337895"/>
    <lineage>
        <taxon>Bacteria</taxon>
        <taxon>Bacillati</taxon>
        <taxon>Actinomycetota</taxon>
        <taxon>Actinomycetes</taxon>
        <taxon>Streptosporangiales</taxon>
        <taxon>Thermomonosporaceae</taxon>
        <taxon>Actinomadura</taxon>
    </lineage>
</organism>
<comment type="similarity">
    <text evidence="1">Belongs to the universal stress protein A family.</text>
</comment>
<accession>A0A543IMX7</accession>
<proteinExistence type="inferred from homology"/>
<dbReference type="InterPro" id="IPR006016">
    <property type="entry name" value="UspA"/>
</dbReference>
<dbReference type="InterPro" id="IPR014729">
    <property type="entry name" value="Rossmann-like_a/b/a_fold"/>
</dbReference>
<keyword evidence="4" id="KW-1185">Reference proteome</keyword>
<protein>
    <submittedName>
        <fullName evidence="3">Nucleotide-binding universal stress UspA family protein</fullName>
    </submittedName>
</protein>
<evidence type="ECO:0000259" key="2">
    <source>
        <dbReference type="Pfam" id="PF00582"/>
    </source>
</evidence>
<dbReference type="EMBL" id="VFPO01000001">
    <property type="protein sequence ID" value="TQM71930.1"/>
    <property type="molecule type" value="Genomic_DNA"/>
</dbReference>
<dbReference type="PRINTS" id="PR01438">
    <property type="entry name" value="UNVRSLSTRESS"/>
</dbReference>
<evidence type="ECO:0000256" key="1">
    <source>
        <dbReference type="ARBA" id="ARBA00008791"/>
    </source>
</evidence>
<dbReference type="Proteomes" id="UP000316706">
    <property type="component" value="Unassembled WGS sequence"/>
</dbReference>
<comment type="caution">
    <text evidence="3">The sequence shown here is derived from an EMBL/GenBank/DDBJ whole genome shotgun (WGS) entry which is preliminary data.</text>
</comment>
<evidence type="ECO:0000313" key="3">
    <source>
        <dbReference type="EMBL" id="TQM71930.1"/>
    </source>
</evidence>
<feature type="domain" description="UspA" evidence="2">
    <location>
        <begin position="5"/>
        <end position="143"/>
    </location>
</feature>
<feature type="domain" description="UspA" evidence="2">
    <location>
        <begin position="152"/>
        <end position="280"/>
    </location>
</feature>
<reference evidence="3 4" key="1">
    <citation type="submission" date="2019-06" db="EMBL/GenBank/DDBJ databases">
        <title>Sequencing the genomes of 1000 actinobacteria strains.</title>
        <authorList>
            <person name="Klenk H.-P."/>
        </authorList>
    </citation>
    <scope>NUCLEOTIDE SEQUENCE [LARGE SCALE GENOMIC DNA]</scope>
    <source>
        <strain evidence="3 4">DSM 45043</strain>
    </source>
</reference>
<dbReference type="Pfam" id="PF00582">
    <property type="entry name" value="Usp"/>
    <property type="match status" value="2"/>
</dbReference>
<dbReference type="SUPFAM" id="SSF52402">
    <property type="entry name" value="Adenine nucleotide alpha hydrolases-like"/>
    <property type="match status" value="2"/>
</dbReference>